<dbReference type="CDD" id="cd06170">
    <property type="entry name" value="LuxR_C_like"/>
    <property type="match status" value="1"/>
</dbReference>
<evidence type="ECO:0000256" key="3">
    <source>
        <dbReference type="ARBA" id="ARBA00023163"/>
    </source>
</evidence>
<dbReference type="EMBL" id="DF238840">
    <property type="protein sequence ID" value="GAF26076.1"/>
    <property type="molecule type" value="Genomic_DNA"/>
</dbReference>
<feature type="domain" description="HTH luxR-type" evidence="4">
    <location>
        <begin position="154"/>
        <end position="219"/>
    </location>
</feature>
<dbReference type="InterPro" id="IPR018771">
    <property type="entry name" value="PocR_dom"/>
</dbReference>
<dbReference type="SUPFAM" id="SSF46894">
    <property type="entry name" value="C-terminal effector domain of the bipartite response regulators"/>
    <property type="match status" value="1"/>
</dbReference>
<reference evidence="5" key="1">
    <citation type="journal article" date="2014" name="Gene">
        <title>Genome-guided analysis of transformation efficiency and carbon dioxide assimilation by Moorella thermoacetica Y72.</title>
        <authorList>
            <person name="Tsukahara K."/>
            <person name="Kita A."/>
            <person name="Nakashimada Y."/>
            <person name="Hoshino T."/>
            <person name="Murakami K."/>
        </authorList>
    </citation>
    <scope>NUCLEOTIDE SEQUENCE [LARGE SCALE GENOMIC DNA]</scope>
    <source>
        <strain evidence="5">Y72</strain>
    </source>
</reference>
<dbReference type="InterPro" id="IPR000792">
    <property type="entry name" value="Tscrpt_reg_LuxR_C"/>
</dbReference>
<dbReference type="InterPro" id="IPR016032">
    <property type="entry name" value="Sig_transdc_resp-reg_C-effctor"/>
</dbReference>
<accession>A0A0S6UF37</accession>
<organism evidence="5">
    <name type="scientific">Moorella thermoacetica Y72</name>
    <dbReference type="NCBI Taxonomy" id="1325331"/>
    <lineage>
        <taxon>Bacteria</taxon>
        <taxon>Bacillati</taxon>
        <taxon>Bacillota</taxon>
        <taxon>Clostridia</taxon>
        <taxon>Neomoorellales</taxon>
        <taxon>Neomoorellaceae</taxon>
        <taxon>Neomoorella</taxon>
    </lineage>
</organism>
<keyword evidence="3" id="KW-0804">Transcription</keyword>
<dbReference type="PROSITE" id="PS00622">
    <property type="entry name" value="HTH_LUXR_1"/>
    <property type="match status" value="1"/>
</dbReference>
<dbReference type="PANTHER" id="PTHR44688:SF16">
    <property type="entry name" value="DNA-BINDING TRANSCRIPTIONAL ACTIVATOR DEVR_DOSR"/>
    <property type="match status" value="1"/>
</dbReference>
<dbReference type="SMART" id="SM00421">
    <property type="entry name" value="HTH_LUXR"/>
    <property type="match status" value="1"/>
</dbReference>
<dbReference type="Pfam" id="PF00196">
    <property type="entry name" value="GerE"/>
    <property type="match status" value="1"/>
</dbReference>
<dbReference type="GO" id="GO:0003677">
    <property type="term" value="F:DNA binding"/>
    <property type="evidence" value="ECO:0007669"/>
    <property type="project" value="UniProtKB-KW"/>
</dbReference>
<evidence type="ECO:0000256" key="2">
    <source>
        <dbReference type="ARBA" id="ARBA00023125"/>
    </source>
</evidence>
<dbReference type="Pfam" id="PF10114">
    <property type="entry name" value="PocR"/>
    <property type="match status" value="1"/>
</dbReference>
<dbReference type="Proteomes" id="UP000063718">
    <property type="component" value="Unassembled WGS sequence"/>
</dbReference>
<dbReference type="PRINTS" id="PR00038">
    <property type="entry name" value="HTHLUXR"/>
</dbReference>
<dbReference type="GO" id="GO:0006355">
    <property type="term" value="P:regulation of DNA-templated transcription"/>
    <property type="evidence" value="ECO:0007669"/>
    <property type="project" value="InterPro"/>
</dbReference>
<evidence type="ECO:0000313" key="5">
    <source>
        <dbReference type="EMBL" id="GAF26076.1"/>
    </source>
</evidence>
<name>A0A0S6UF37_NEOTH</name>
<sequence>MKAGGLSMSINHTSELIFRLQLLQDTLSEETGLCLVLMDKNGKEITLPSGLPLLCFHVNQSDNEKCNATLRMLLKEAEASQQPIILSCHQELYIMGYKTQFKFSTENLFLIAGRTKDVSSLEKRQELFQAIYSLPLTNFETKEIDIVKEDKQDLIVKAYNLTRQEYKILNLIGAGLSNKDIAAKLYISESTVKTHVAHILKKLRLSNRTEAAIFAVERGVKKQKKHD</sequence>
<proteinExistence type="predicted"/>
<keyword evidence="1" id="KW-0805">Transcription regulation</keyword>
<dbReference type="AlphaFoldDB" id="A0A0S6UF37"/>
<evidence type="ECO:0000259" key="4">
    <source>
        <dbReference type="PROSITE" id="PS50043"/>
    </source>
</evidence>
<evidence type="ECO:0000256" key="1">
    <source>
        <dbReference type="ARBA" id="ARBA00023015"/>
    </source>
</evidence>
<keyword evidence="2 5" id="KW-0238">DNA-binding</keyword>
<protein>
    <submittedName>
        <fullName evidence="5">Response regulator containing a CheY-like receiver domain and an HTH DNA-binding domain</fullName>
    </submittedName>
</protein>
<dbReference type="PROSITE" id="PS50043">
    <property type="entry name" value="HTH_LUXR_2"/>
    <property type="match status" value="1"/>
</dbReference>
<dbReference type="Gene3D" id="1.10.10.10">
    <property type="entry name" value="Winged helix-like DNA-binding domain superfamily/Winged helix DNA-binding domain"/>
    <property type="match status" value="1"/>
</dbReference>
<dbReference type="PANTHER" id="PTHR44688">
    <property type="entry name" value="DNA-BINDING TRANSCRIPTIONAL ACTIVATOR DEVR_DOSR"/>
    <property type="match status" value="1"/>
</dbReference>
<dbReference type="InterPro" id="IPR036388">
    <property type="entry name" value="WH-like_DNA-bd_sf"/>
</dbReference>
<gene>
    <name evidence="5" type="ORF">MTY_1413</name>
</gene>